<proteinExistence type="predicted"/>
<dbReference type="Proteomes" id="UP000195991">
    <property type="component" value="Unassembled WGS sequence"/>
</dbReference>
<protein>
    <submittedName>
        <fullName evidence="1">Uncharacterized protein</fullName>
    </submittedName>
</protein>
<sequence length="9" mass="1068">MIQATMNFL</sequence>
<dbReference type="EMBL" id="FMBI01000039">
    <property type="protein sequence ID" value="SCC63320.1"/>
    <property type="molecule type" value="Genomic_DNA"/>
</dbReference>
<gene>
    <name evidence="1" type="ORF">BTT61001_05313</name>
</gene>
<organism evidence="1 2">
    <name type="scientific">Bacillus thuringiensis</name>
    <dbReference type="NCBI Taxonomy" id="1428"/>
    <lineage>
        <taxon>Bacteria</taxon>
        <taxon>Bacillati</taxon>
        <taxon>Bacillota</taxon>
        <taxon>Bacilli</taxon>
        <taxon>Bacillales</taxon>
        <taxon>Bacillaceae</taxon>
        <taxon>Bacillus</taxon>
        <taxon>Bacillus cereus group</taxon>
    </lineage>
</organism>
<evidence type="ECO:0000313" key="1">
    <source>
        <dbReference type="EMBL" id="SCC63320.1"/>
    </source>
</evidence>
<accession>A0A1C4G576</accession>
<reference evidence="1 2" key="1">
    <citation type="submission" date="2016-08" db="EMBL/GenBank/DDBJ databases">
        <authorList>
            <person name="Seilhamer J.J."/>
        </authorList>
    </citation>
    <scope>NUCLEOTIDE SEQUENCE [LARGE SCALE GENOMIC DNA]</scope>
    <source>
        <strain evidence="1 2">IEBC_T61001</strain>
    </source>
</reference>
<name>A0A1C4G576_BACTU</name>
<evidence type="ECO:0000313" key="2">
    <source>
        <dbReference type="Proteomes" id="UP000195991"/>
    </source>
</evidence>